<dbReference type="RefSeq" id="XP_012896773.1">
    <property type="nucleotide sequence ID" value="XM_013041319.1"/>
</dbReference>
<keyword evidence="2" id="KW-0808">Transferase</keyword>
<keyword evidence="6" id="KW-1185">Reference proteome</keyword>
<name>D8M302_BLAHO</name>
<reference evidence="5" key="1">
    <citation type="submission" date="2010-02" db="EMBL/GenBank/DDBJ databases">
        <title>Sequencing and annotation of the Blastocystis hominis genome.</title>
        <authorList>
            <person name="Wincker P."/>
        </authorList>
    </citation>
    <scope>NUCLEOTIDE SEQUENCE</scope>
    <source>
        <strain evidence="5">Singapore isolate B</strain>
    </source>
</reference>
<dbReference type="PANTHER" id="PTHR21432">
    <property type="entry name" value="ACETYL-COA HYDROLASE-RELATED"/>
    <property type="match status" value="1"/>
</dbReference>
<dbReference type="OMA" id="EHMPRSF"/>
<dbReference type="Gene3D" id="3.40.1080.10">
    <property type="entry name" value="Glutaconate Coenzyme A-transferase"/>
    <property type="match status" value="1"/>
</dbReference>
<comment type="similarity">
    <text evidence="1">Belongs to the acetyl-CoA hydrolase/transferase family.</text>
</comment>
<evidence type="ECO:0000259" key="3">
    <source>
        <dbReference type="Pfam" id="PF02550"/>
    </source>
</evidence>
<dbReference type="Pfam" id="PF02550">
    <property type="entry name" value="AcetylCoA_hydro"/>
    <property type="match status" value="1"/>
</dbReference>
<protein>
    <submittedName>
        <fullName evidence="5">Uncharacterized protein</fullName>
    </submittedName>
</protein>
<dbReference type="InterPro" id="IPR003702">
    <property type="entry name" value="ActCoA_hydro_N"/>
</dbReference>
<evidence type="ECO:0000256" key="1">
    <source>
        <dbReference type="ARBA" id="ARBA00009632"/>
    </source>
</evidence>
<feature type="domain" description="Acetyl-CoA hydrolase/transferase N-terminal" evidence="3">
    <location>
        <begin position="4"/>
        <end position="126"/>
    </location>
</feature>
<sequence length="379" mass="41455">MTHMLTLGEAPYTNPEFDGIFNTRNLFVGGNTRKAVNRGQNDYVPIFFGEVPEFLRSGRYHLNVCLLQLSPPDEHGFCTLGASIDCTRAAAECADVVVAEINSQMPRCYGDSLIHMSHLDKVVYVDRPIPKYVLPEQDEVQMRIGKLIADNLVEDGSTLQAGIGVIPDSVMANLKGHKGLGVHSEMFSDGMIDLIQSGAITNEFKPLDRGCSTTCFVMGTEKTYKFVHNNPSIQIRDVGFTNDPFVIAQMPKMVAINSAIEIDLTGQIVSGSIGSRIFSGFGGQVDFIYGASRSKGGKPIIAMPSTTKKGESKIVGFLKQGAGVVTTRAHVRFVVTEYGIADLYGKSLRERARALIDIAHPKHRESLEKTAREQLGLRL</sequence>
<dbReference type="GO" id="GO:0006083">
    <property type="term" value="P:acetate metabolic process"/>
    <property type="evidence" value="ECO:0007669"/>
    <property type="project" value="InterPro"/>
</dbReference>
<dbReference type="Proteomes" id="UP000008312">
    <property type="component" value="Unassembled WGS sequence"/>
</dbReference>
<dbReference type="GeneID" id="24919946"/>
<dbReference type="InterPro" id="IPR038460">
    <property type="entry name" value="AcetylCoA_hyd_C_sf"/>
</dbReference>
<organism evidence="5">
    <name type="scientific">Blastocystis hominis</name>
    <dbReference type="NCBI Taxonomy" id="12968"/>
    <lineage>
        <taxon>Eukaryota</taxon>
        <taxon>Sar</taxon>
        <taxon>Stramenopiles</taxon>
        <taxon>Bigyra</taxon>
        <taxon>Opalozoa</taxon>
        <taxon>Opalinata</taxon>
        <taxon>Blastocystidae</taxon>
        <taxon>Blastocystis</taxon>
    </lineage>
</organism>
<proteinExistence type="inferred from homology"/>
<dbReference type="InParanoid" id="D8M302"/>
<accession>D8M302</accession>
<dbReference type="EMBL" id="FN668650">
    <property type="protein sequence ID" value="CBK22725.2"/>
    <property type="molecule type" value="Genomic_DNA"/>
</dbReference>
<dbReference type="SUPFAM" id="SSF100950">
    <property type="entry name" value="NagB/RpiA/CoA transferase-like"/>
    <property type="match status" value="2"/>
</dbReference>
<dbReference type="PANTHER" id="PTHR21432:SF20">
    <property type="entry name" value="ACETYL-COA HYDROLASE"/>
    <property type="match status" value="1"/>
</dbReference>
<dbReference type="InterPro" id="IPR026888">
    <property type="entry name" value="AcetylCoA_hyd_C"/>
</dbReference>
<dbReference type="AlphaFoldDB" id="D8M302"/>
<dbReference type="InterPro" id="IPR037171">
    <property type="entry name" value="NagB/RpiA_transferase-like"/>
</dbReference>
<evidence type="ECO:0000313" key="6">
    <source>
        <dbReference type="Proteomes" id="UP000008312"/>
    </source>
</evidence>
<dbReference type="GO" id="GO:0008775">
    <property type="term" value="F:acetate CoA-transferase activity"/>
    <property type="evidence" value="ECO:0007669"/>
    <property type="project" value="InterPro"/>
</dbReference>
<dbReference type="Gene3D" id="3.40.1080.20">
    <property type="entry name" value="Acetyl-CoA hydrolase/transferase C-terminal domain"/>
    <property type="match status" value="1"/>
</dbReference>
<dbReference type="InterPro" id="IPR046433">
    <property type="entry name" value="ActCoA_hydro"/>
</dbReference>
<evidence type="ECO:0000259" key="4">
    <source>
        <dbReference type="Pfam" id="PF13336"/>
    </source>
</evidence>
<evidence type="ECO:0000256" key="2">
    <source>
        <dbReference type="ARBA" id="ARBA00022679"/>
    </source>
</evidence>
<feature type="domain" description="Acetyl-CoA hydrolase/transferase C-terminal" evidence="4">
    <location>
        <begin position="219"/>
        <end position="371"/>
    </location>
</feature>
<dbReference type="Pfam" id="PF13336">
    <property type="entry name" value="AcetylCoA_hyd_C"/>
    <property type="match status" value="1"/>
</dbReference>
<dbReference type="OrthoDB" id="10250396at2759"/>
<evidence type="ECO:0000313" key="5">
    <source>
        <dbReference type="EMBL" id="CBK22725.2"/>
    </source>
</evidence>
<gene>
    <name evidence="5" type="ORF">GSBLH_T00002806001</name>
</gene>
<dbReference type="Gene3D" id="3.30.750.70">
    <property type="entry name" value="4-hydroxybutyrate coenzyme like domains"/>
    <property type="match status" value="1"/>
</dbReference>